<dbReference type="EMBL" id="CH933809">
    <property type="protein sequence ID" value="KRG05848.1"/>
    <property type="molecule type" value="Genomic_DNA"/>
</dbReference>
<gene>
    <name evidence="2" type="primary">Dmoj\GI25809</name>
    <name evidence="2" type="ORF">Dmoj_GI25809</name>
</gene>
<evidence type="ECO:0000313" key="2">
    <source>
        <dbReference type="EMBL" id="KRG05848.1"/>
    </source>
</evidence>
<dbReference type="OrthoDB" id="6374621at2759"/>
<keyword evidence="3" id="KW-1185">Reference proteome</keyword>
<reference evidence="2 3" key="1">
    <citation type="journal article" date="2007" name="Nature">
        <title>Evolution of genes and genomes on the Drosophila phylogeny.</title>
        <authorList>
            <consortium name="Drosophila 12 Genomes Consortium"/>
            <person name="Clark A.G."/>
            <person name="Eisen M.B."/>
            <person name="Smith D.R."/>
            <person name="Bergman C.M."/>
            <person name="Oliver B."/>
            <person name="Markow T.A."/>
            <person name="Kaufman T.C."/>
            <person name="Kellis M."/>
            <person name="Gelbart W."/>
            <person name="Iyer V.N."/>
            <person name="Pollard D.A."/>
            <person name="Sackton T.B."/>
            <person name="Larracuente A.M."/>
            <person name="Singh N.D."/>
            <person name="Abad J.P."/>
            <person name="Abt D.N."/>
            <person name="Adryan B."/>
            <person name="Aguade M."/>
            <person name="Akashi H."/>
            <person name="Anderson W.W."/>
            <person name="Aquadro C.F."/>
            <person name="Ardell D.H."/>
            <person name="Arguello R."/>
            <person name="Artieri C.G."/>
            <person name="Barbash D.A."/>
            <person name="Barker D."/>
            <person name="Barsanti P."/>
            <person name="Batterham P."/>
            <person name="Batzoglou S."/>
            <person name="Begun D."/>
            <person name="Bhutkar A."/>
            <person name="Blanco E."/>
            <person name="Bosak S.A."/>
            <person name="Bradley R.K."/>
            <person name="Brand A.D."/>
            <person name="Brent M.R."/>
            <person name="Brooks A.N."/>
            <person name="Brown R.H."/>
            <person name="Butlin R.K."/>
            <person name="Caggese C."/>
            <person name="Calvi B.R."/>
            <person name="Bernardo de Carvalho A."/>
            <person name="Caspi A."/>
            <person name="Castrezana S."/>
            <person name="Celniker S.E."/>
            <person name="Chang J.L."/>
            <person name="Chapple C."/>
            <person name="Chatterji S."/>
            <person name="Chinwalla A."/>
            <person name="Civetta A."/>
            <person name="Clifton S.W."/>
            <person name="Comeron J.M."/>
            <person name="Costello J.C."/>
            <person name="Coyne J.A."/>
            <person name="Daub J."/>
            <person name="David R.G."/>
            <person name="Delcher A.L."/>
            <person name="Delehaunty K."/>
            <person name="Do C.B."/>
            <person name="Ebling H."/>
            <person name="Edwards K."/>
            <person name="Eickbush T."/>
            <person name="Evans J.D."/>
            <person name="Filipski A."/>
            <person name="Findeiss S."/>
            <person name="Freyhult E."/>
            <person name="Fulton L."/>
            <person name="Fulton R."/>
            <person name="Garcia A.C."/>
            <person name="Gardiner A."/>
            <person name="Garfield D.A."/>
            <person name="Garvin B.E."/>
            <person name="Gibson G."/>
            <person name="Gilbert D."/>
            <person name="Gnerre S."/>
            <person name="Godfrey J."/>
            <person name="Good R."/>
            <person name="Gotea V."/>
            <person name="Gravely B."/>
            <person name="Greenberg A.J."/>
            <person name="Griffiths-Jones S."/>
            <person name="Gross S."/>
            <person name="Guigo R."/>
            <person name="Gustafson E.A."/>
            <person name="Haerty W."/>
            <person name="Hahn M.W."/>
            <person name="Halligan D.L."/>
            <person name="Halpern A.L."/>
            <person name="Halter G.M."/>
            <person name="Han M.V."/>
            <person name="Heger A."/>
            <person name="Hillier L."/>
            <person name="Hinrichs A.S."/>
            <person name="Holmes I."/>
            <person name="Hoskins R.A."/>
            <person name="Hubisz M.J."/>
            <person name="Hultmark D."/>
            <person name="Huntley M.A."/>
            <person name="Jaffe D.B."/>
            <person name="Jagadeeshan S."/>
            <person name="Jeck W.R."/>
            <person name="Johnson J."/>
            <person name="Jones C.D."/>
            <person name="Jordan W.C."/>
            <person name="Karpen G.H."/>
            <person name="Kataoka E."/>
            <person name="Keightley P.D."/>
            <person name="Kheradpour P."/>
            <person name="Kirkness E.F."/>
            <person name="Koerich L.B."/>
            <person name="Kristiansen K."/>
            <person name="Kudrna D."/>
            <person name="Kulathinal R.J."/>
            <person name="Kumar S."/>
            <person name="Kwok R."/>
            <person name="Lander E."/>
            <person name="Langley C.H."/>
            <person name="Lapoint R."/>
            <person name="Lazzaro B.P."/>
            <person name="Lee S.J."/>
            <person name="Levesque L."/>
            <person name="Li R."/>
            <person name="Lin C.F."/>
            <person name="Lin M.F."/>
            <person name="Lindblad-Toh K."/>
            <person name="Llopart A."/>
            <person name="Long M."/>
            <person name="Low L."/>
            <person name="Lozovsky E."/>
            <person name="Lu J."/>
            <person name="Luo M."/>
            <person name="Machado C.A."/>
            <person name="Makalowski W."/>
            <person name="Marzo M."/>
            <person name="Matsuda M."/>
            <person name="Matzkin L."/>
            <person name="McAllister B."/>
            <person name="McBride C.S."/>
            <person name="McKernan B."/>
            <person name="McKernan K."/>
            <person name="Mendez-Lago M."/>
            <person name="Minx P."/>
            <person name="Mollenhauer M.U."/>
            <person name="Montooth K."/>
            <person name="Mount S.M."/>
            <person name="Mu X."/>
            <person name="Myers E."/>
            <person name="Negre B."/>
            <person name="Newfeld S."/>
            <person name="Nielsen R."/>
            <person name="Noor M.A."/>
            <person name="O'Grady P."/>
            <person name="Pachter L."/>
            <person name="Papaceit M."/>
            <person name="Parisi M.J."/>
            <person name="Parisi M."/>
            <person name="Parts L."/>
            <person name="Pedersen J.S."/>
            <person name="Pesole G."/>
            <person name="Phillippy A.M."/>
            <person name="Ponting C.P."/>
            <person name="Pop M."/>
            <person name="Porcelli D."/>
            <person name="Powell J.R."/>
            <person name="Prohaska S."/>
            <person name="Pruitt K."/>
            <person name="Puig M."/>
            <person name="Quesneville H."/>
            <person name="Ram K.R."/>
            <person name="Rand D."/>
            <person name="Rasmussen M.D."/>
            <person name="Reed L.K."/>
            <person name="Reenan R."/>
            <person name="Reily A."/>
            <person name="Remington K.A."/>
            <person name="Rieger T.T."/>
            <person name="Ritchie M.G."/>
            <person name="Robin C."/>
            <person name="Rogers Y.H."/>
            <person name="Rohde C."/>
            <person name="Rozas J."/>
            <person name="Rubenfield M.J."/>
            <person name="Ruiz A."/>
            <person name="Russo S."/>
            <person name="Salzberg S.L."/>
            <person name="Sanchez-Gracia A."/>
            <person name="Saranga D.J."/>
            <person name="Sato H."/>
            <person name="Schaeffer S.W."/>
            <person name="Schatz M.C."/>
            <person name="Schlenke T."/>
            <person name="Schwartz R."/>
            <person name="Segarra C."/>
            <person name="Singh R.S."/>
            <person name="Sirot L."/>
            <person name="Sirota M."/>
            <person name="Sisneros N.B."/>
            <person name="Smith C.D."/>
            <person name="Smith T.F."/>
            <person name="Spieth J."/>
            <person name="Stage D.E."/>
            <person name="Stark A."/>
            <person name="Stephan W."/>
            <person name="Strausberg R.L."/>
            <person name="Strempel S."/>
            <person name="Sturgill D."/>
            <person name="Sutton G."/>
            <person name="Sutton G.G."/>
            <person name="Tao W."/>
            <person name="Teichmann S."/>
            <person name="Tobari Y.N."/>
            <person name="Tomimura Y."/>
            <person name="Tsolas J.M."/>
            <person name="Valente V.L."/>
            <person name="Venter E."/>
            <person name="Venter J.C."/>
            <person name="Vicario S."/>
            <person name="Vieira F.G."/>
            <person name="Vilella A.J."/>
            <person name="Villasante A."/>
            <person name="Walenz B."/>
            <person name="Wang J."/>
            <person name="Wasserman M."/>
            <person name="Watts T."/>
            <person name="Wilson D."/>
            <person name="Wilson R.K."/>
            <person name="Wing R.A."/>
            <person name="Wolfner M.F."/>
            <person name="Wong A."/>
            <person name="Wong G.K."/>
            <person name="Wu C.I."/>
            <person name="Wu G."/>
            <person name="Yamamoto D."/>
            <person name="Yang H.P."/>
            <person name="Yang S.P."/>
            <person name="Yorke J.A."/>
            <person name="Yoshida K."/>
            <person name="Zdobnov E."/>
            <person name="Zhang P."/>
            <person name="Zhang Y."/>
            <person name="Zimin A.V."/>
            <person name="Baldwin J."/>
            <person name="Abdouelleil A."/>
            <person name="Abdulkadir J."/>
            <person name="Abebe A."/>
            <person name="Abera B."/>
            <person name="Abreu J."/>
            <person name="Acer S.C."/>
            <person name="Aftuck L."/>
            <person name="Alexander A."/>
            <person name="An P."/>
            <person name="Anderson E."/>
            <person name="Anderson S."/>
            <person name="Arachi H."/>
            <person name="Azer M."/>
            <person name="Bachantsang P."/>
            <person name="Barry A."/>
            <person name="Bayul T."/>
            <person name="Berlin A."/>
            <person name="Bessette D."/>
            <person name="Bloom T."/>
            <person name="Blye J."/>
            <person name="Boguslavskiy L."/>
            <person name="Bonnet C."/>
            <person name="Boukhgalter B."/>
            <person name="Bourzgui I."/>
            <person name="Brown A."/>
            <person name="Cahill P."/>
            <person name="Channer S."/>
            <person name="Cheshatsang Y."/>
            <person name="Chuda L."/>
            <person name="Citroen M."/>
            <person name="Collymore A."/>
            <person name="Cooke P."/>
            <person name="Costello M."/>
            <person name="D'Aco K."/>
            <person name="Daza R."/>
            <person name="De Haan G."/>
            <person name="DeGray S."/>
            <person name="DeMaso C."/>
            <person name="Dhargay N."/>
            <person name="Dooley K."/>
            <person name="Dooley E."/>
            <person name="Doricent M."/>
            <person name="Dorje P."/>
            <person name="Dorjee K."/>
            <person name="Dupes A."/>
            <person name="Elong R."/>
            <person name="Falk J."/>
            <person name="Farina A."/>
            <person name="Faro S."/>
            <person name="Ferguson D."/>
            <person name="Fisher S."/>
            <person name="Foley C.D."/>
            <person name="Franke A."/>
            <person name="Friedrich D."/>
            <person name="Gadbois L."/>
            <person name="Gearin G."/>
            <person name="Gearin C.R."/>
            <person name="Giannoukos G."/>
            <person name="Goode T."/>
            <person name="Graham J."/>
            <person name="Grandbois E."/>
            <person name="Grewal S."/>
            <person name="Gyaltsen K."/>
            <person name="Hafez N."/>
            <person name="Hagos B."/>
            <person name="Hall J."/>
            <person name="Henson C."/>
            <person name="Hollinger A."/>
            <person name="Honan T."/>
            <person name="Huard M.D."/>
            <person name="Hughes L."/>
            <person name="Hurhula B."/>
            <person name="Husby M.E."/>
            <person name="Kamat A."/>
            <person name="Kanga B."/>
            <person name="Kashin S."/>
            <person name="Khazanovich D."/>
            <person name="Kisner P."/>
            <person name="Lance K."/>
            <person name="Lara M."/>
            <person name="Lee W."/>
            <person name="Lennon N."/>
            <person name="Letendre F."/>
            <person name="LeVine R."/>
            <person name="Lipovsky A."/>
            <person name="Liu X."/>
            <person name="Liu J."/>
            <person name="Liu S."/>
            <person name="Lokyitsang T."/>
            <person name="Lokyitsang Y."/>
            <person name="Lubonja R."/>
            <person name="Lui A."/>
            <person name="MacDonald P."/>
            <person name="Magnisalis V."/>
            <person name="Maru K."/>
            <person name="Matthews C."/>
            <person name="McCusker W."/>
            <person name="McDonough S."/>
            <person name="Mehta T."/>
            <person name="Meldrim J."/>
            <person name="Meneus L."/>
            <person name="Mihai O."/>
            <person name="Mihalev A."/>
            <person name="Mihova T."/>
            <person name="Mittelman R."/>
            <person name="Mlenga V."/>
            <person name="Montmayeur A."/>
            <person name="Mulrain L."/>
            <person name="Navidi A."/>
            <person name="Naylor J."/>
            <person name="Negash T."/>
            <person name="Nguyen T."/>
            <person name="Nguyen N."/>
            <person name="Nicol R."/>
            <person name="Norbu C."/>
            <person name="Norbu N."/>
            <person name="Novod N."/>
            <person name="O'Neill B."/>
            <person name="Osman S."/>
            <person name="Markiewicz E."/>
            <person name="Oyono O.L."/>
            <person name="Patti C."/>
            <person name="Phunkhang P."/>
            <person name="Pierre F."/>
            <person name="Priest M."/>
            <person name="Raghuraman S."/>
            <person name="Rege F."/>
            <person name="Reyes R."/>
            <person name="Rise C."/>
            <person name="Rogov P."/>
            <person name="Ross K."/>
            <person name="Ryan E."/>
            <person name="Settipalli S."/>
            <person name="Shea T."/>
            <person name="Sherpa N."/>
            <person name="Shi L."/>
            <person name="Shih D."/>
            <person name="Sparrow T."/>
            <person name="Spaulding J."/>
            <person name="Stalker J."/>
            <person name="Stange-Thomann N."/>
            <person name="Stavropoulos S."/>
            <person name="Stone C."/>
            <person name="Strader C."/>
            <person name="Tesfaye S."/>
            <person name="Thomson T."/>
            <person name="Thoulutsang Y."/>
            <person name="Thoulutsang D."/>
            <person name="Topham K."/>
            <person name="Topping I."/>
            <person name="Tsamla T."/>
            <person name="Vassiliev H."/>
            <person name="Vo A."/>
            <person name="Wangchuk T."/>
            <person name="Wangdi T."/>
            <person name="Weiand M."/>
            <person name="Wilkinson J."/>
            <person name="Wilson A."/>
            <person name="Yadav S."/>
            <person name="Young G."/>
            <person name="Yu Q."/>
            <person name="Zembek L."/>
            <person name="Zhong D."/>
            <person name="Zimmer A."/>
            <person name="Zwirko Z."/>
            <person name="Jaffe D.B."/>
            <person name="Alvarez P."/>
            <person name="Brockman W."/>
            <person name="Butler J."/>
            <person name="Chin C."/>
            <person name="Gnerre S."/>
            <person name="Grabherr M."/>
            <person name="Kleber M."/>
            <person name="Mauceli E."/>
            <person name="MacCallum I."/>
        </authorList>
    </citation>
    <scope>NUCLEOTIDE SEQUENCE [LARGE SCALE GENOMIC DNA]</scope>
    <source>
        <strain evidence="3">Tucson 15081-1352.22</strain>
    </source>
</reference>
<feature type="compositionally biased region" description="Polar residues" evidence="1">
    <location>
        <begin position="11"/>
        <end position="28"/>
    </location>
</feature>
<feature type="region of interest" description="Disordered" evidence="1">
    <location>
        <begin position="1"/>
        <end position="39"/>
    </location>
</feature>
<protein>
    <submittedName>
        <fullName evidence="2">Uncharacterized protein</fullName>
    </submittedName>
</protein>
<sequence length="89" mass="9965">MSIMSGDATGINESNNTASISEGSSNSAEIKKLDSQPTNKVISLVTSESGYKEESNDSHLNRLQFLRNELNYISETDWMYDSLEKKQQQ</sequence>
<organism evidence="2 3">
    <name type="scientific">Drosophila mojavensis</name>
    <name type="common">Fruit fly</name>
    <dbReference type="NCBI Taxonomy" id="7230"/>
    <lineage>
        <taxon>Eukaryota</taxon>
        <taxon>Metazoa</taxon>
        <taxon>Ecdysozoa</taxon>
        <taxon>Arthropoda</taxon>
        <taxon>Hexapoda</taxon>
        <taxon>Insecta</taxon>
        <taxon>Pterygota</taxon>
        <taxon>Neoptera</taxon>
        <taxon>Endopterygota</taxon>
        <taxon>Diptera</taxon>
        <taxon>Brachycera</taxon>
        <taxon>Muscomorpha</taxon>
        <taxon>Ephydroidea</taxon>
        <taxon>Drosophilidae</taxon>
        <taxon>Drosophila</taxon>
    </lineage>
</organism>
<evidence type="ECO:0000313" key="3">
    <source>
        <dbReference type="Proteomes" id="UP000009192"/>
    </source>
</evidence>
<evidence type="ECO:0000256" key="1">
    <source>
        <dbReference type="SAM" id="MobiDB-lite"/>
    </source>
</evidence>
<dbReference type="InParanoid" id="A0A0Q9XP09"/>
<dbReference type="AlphaFoldDB" id="A0A0Q9XP09"/>
<dbReference type="Proteomes" id="UP000009192">
    <property type="component" value="Unassembled WGS sequence"/>
</dbReference>
<dbReference type="KEGG" id="dmo:Dmoj_GI25809"/>
<name>A0A0Q9XP09_DROMO</name>
<accession>A0A0Q9XP09</accession>
<proteinExistence type="predicted"/>